<dbReference type="SUPFAM" id="SSF50346">
    <property type="entry name" value="PRC-barrel domain"/>
    <property type="match status" value="1"/>
</dbReference>
<dbReference type="InterPro" id="IPR014238">
    <property type="entry name" value="Spore_YlmC/YmxH"/>
</dbReference>
<dbReference type="Pfam" id="PF05239">
    <property type="entry name" value="PRC"/>
    <property type="match status" value="1"/>
</dbReference>
<dbReference type="AlphaFoldDB" id="A0A133KCC9"/>
<dbReference type="PANTHER" id="PTHR40061">
    <property type="entry name" value="SPORULATION PROTEIN YLMC-RELATED"/>
    <property type="match status" value="1"/>
</dbReference>
<proteinExistence type="predicted"/>
<protein>
    <submittedName>
        <fullName evidence="2">Sporulation protein, YlmC/YmxH family</fullName>
    </submittedName>
</protein>
<organism evidence="2 3">
    <name type="scientific">Heyndrickxia coagulans</name>
    <name type="common">Weizmannia coagulans</name>
    <dbReference type="NCBI Taxonomy" id="1398"/>
    <lineage>
        <taxon>Bacteria</taxon>
        <taxon>Bacillati</taxon>
        <taxon>Bacillota</taxon>
        <taxon>Bacilli</taxon>
        <taxon>Bacillales</taxon>
        <taxon>Bacillaceae</taxon>
        <taxon>Heyndrickxia</taxon>
    </lineage>
</organism>
<gene>
    <name evidence="2" type="ORF">HMPREF3213_03326</name>
</gene>
<dbReference type="Proteomes" id="UP000070376">
    <property type="component" value="Unassembled WGS sequence"/>
</dbReference>
<evidence type="ECO:0000259" key="1">
    <source>
        <dbReference type="Pfam" id="PF05239"/>
    </source>
</evidence>
<dbReference type="Gene3D" id="2.30.30.240">
    <property type="entry name" value="PRC-barrel domain"/>
    <property type="match status" value="1"/>
</dbReference>
<sequence>MDFRPFIKGGFEILVRQRLRFSIRKNLPPCINLYYMAERQQGGEQMVRISDFQVKDVVSISDGRKLGNVEDIDINLDNGTIESIIVGGSSGKMFGLFGKEDEVVIPWSNIVKIGADVILVRFKESAYTQQQLQEPRK</sequence>
<feature type="domain" description="PRC-barrel" evidence="1">
    <location>
        <begin position="45"/>
        <end position="124"/>
    </location>
</feature>
<dbReference type="NCBIfam" id="TIGR02888">
    <property type="entry name" value="spore_YlmC_YmxH"/>
    <property type="match status" value="1"/>
</dbReference>
<dbReference type="PATRIC" id="fig|1398.22.peg.3340"/>
<dbReference type="EMBL" id="LRPN01000177">
    <property type="protein sequence ID" value="KWZ77137.1"/>
    <property type="molecule type" value="Genomic_DNA"/>
</dbReference>
<comment type="caution">
    <text evidence="2">The sequence shown here is derived from an EMBL/GenBank/DDBJ whole genome shotgun (WGS) entry which is preliminary data.</text>
</comment>
<dbReference type="InterPro" id="IPR011033">
    <property type="entry name" value="PRC_barrel-like_sf"/>
</dbReference>
<dbReference type="InterPro" id="IPR027275">
    <property type="entry name" value="PRC-brl_dom"/>
</dbReference>
<evidence type="ECO:0000313" key="2">
    <source>
        <dbReference type="EMBL" id="KWZ77137.1"/>
    </source>
</evidence>
<accession>A0A133KCC9</accession>
<dbReference type="PANTHER" id="PTHR40061:SF1">
    <property type="entry name" value="SPORULATION PROTEIN YLMC-RELATED"/>
    <property type="match status" value="1"/>
</dbReference>
<reference evidence="3" key="1">
    <citation type="submission" date="2016-01" db="EMBL/GenBank/DDBJ databases">
        <authorList>
            <person name="Mitreva M."/>
            <person name="Pepin K.H."/>
            <person name="Mihindukulasuriya K.A."/>
            <person name="Fulton R."/>
            <person name="Fronick C."/>
            <person name="O'Laughlin M."/>
            <person name="Miner T."/>
            <person name="Herter B."/>
            <person name="Rosa B.A."/>
            <person name="Cordes M."/>
            <person name="Tomlinson C."/>
            <person name="Wollam A."/>
            <person name="Palsikar V.B."/>
            <person name="Mardis E.R."/>
            <person name="Wilson R.K."/>
        </authorList>
    </citation>
    <scope>NUCLEOTIDE SEQUENCE [LARGE SCALE GENOMIC DNA]</scope>
    <source>
        <strain evidence="3">GED7749B</strain>
    </source>
</reference>
<evidence type="ECO:0000313" key="3">
    <source>
        <dbReference type="Proteomes" id="UP000070376"/>
    </source>
</evidence>
<name>A0A133KCC9_HEYCO</name>